<keyword evidence="1" id="KW-0732">Signal</keyword>
<gene>
    <name evidence="2" type="ORF">CROQUDRAFT_131191</name>
</gene>
<dbReference type="Proteomes" id="UP000886653">
    <property type="component" value="Unassembled WGS sequence"/>
</dbReference>
<name>A0A9P6TF66_9BASI</name>
<evidence type="ECO:0000313" key="2">
    <source>
        <dbReference type="EMBL" id="KAG0149604.1"/>
    </source>
</evidence>
<feature type="chain" id="PRO_5040425126" evidence="1">
    <location>
        <begin position="24"/>
        <end position="621"/>
    </location>
</feature>
<reference evidence="2" key="1">
    <citation type="submission" date="2013-11" db="EMBL/GenBank/DDBJ databases">
        <title>Genome sequence of the fusiform rust pathogen reveals effectors for host alternation and coevolution with pine.</title>
        <authorList>
            <consortium name="DOE Joint Genome Institute"/>
            <person name="Smith K."/>
            <person name="Pendleton A."/>
            <person name="Kubisiak T."/>
            <person name="Anderson C."/>
            <person name="Salamov A."/>
            <person name="Aerts A."/>
            <person name="Riley R."/>
            <person name="Clum A."/>
            <person name="Lindquist E."/>
            <person name="Ence D."/>
            <person name="Campbell M."/>
            <person name="Kronenberg Z."/>
            <person name="Feau N."/>
            <person name="Dhillon B."/>
            <person name="Hamelin R."/>
            <person name="Burleigh J."/>
            <person name="Smith J."/>
            <person name="Yandell M."/>
            <person name="Nelson C."/>
            <person name="Grigoriev I."/>
            <person name="Davis J."/>
        </authorList>
    </citation>
    <scope>NUCLEOTIDE SEQUENCE</scope>
    <source>
        <strain evidence="2">G11</strain>
    </source>
</reference>
<evidence type="ECO:0000256" key="1">
    <source>
        <dbReference type="SAM" id="SignalP"/>
    </source>
</evidence>
<evidence type="ECO:0000313" key="3">
    <source>
        <dbReference type="Proteomes" id="UP000886653"/>
    </source>
</evidence>
<accession>A0A9P6TF66</accession>
<protein>
    <submittedName>
        <fullName evidence="2">Uncharacterized protein</fullName>
    </submittedName>
</protein>
<proteinExistence type="predicted"/>
<dbReference type="EMBL" id="MU167226">
    <property type="protein sequence ID" value="KAG0149604.1"/>
    <property type="molecule type" value="Genomic_DNA"/>
</dbReference>
<organism evidence="2 3">
    <name type="scientific">Cronartium quercuum f. sp. fusiforme G11</name>
    <dbReference type="NCBI Taxonomy" id="708437"/>
    <lineage>
        <taxon>Eukaryota</taxon>
        <taxon>Fungi</taxon>
        <taxon>Dikarya</taxon>
        <taxon>Basidiomycota</taxon>
        <taxon>Pucciniomycotina</taxon>
        <taxon>Pucciniomycetes</taxon>
        <taxon>Pucciniales</taxon>
        <taxon>Coleosporiaceae</taxon>
        <taxon>Cronartium</taxon>
    </lineage>
</organism>
<comment type="caution">
    <text evidence="2">The sequence shown here is derived from an EMBL/GenBank/DDBJ whole genome shotgun (WGS) entry which is preliminary data.</text>
</comment>
<keyword evidence="3" id="KW-1185">Reference proteome</keyword>
<sequence>MYVCGRVFIHVLLYISAFHASYGTDTAETQGEIRKLVPLFEPRPRLPSQQIKLHYHERTQKGPHYAGVVTFDFRHMAFIVGQMPTLKSFKCLPSGIRLDFKSKALAEAARKSWNGPVLAIVRGREGSCAEDQDVYHPIRLASILPSHEPDSASILFVGYRSTWEVESVHHQVELFQINNHGVSSNSSQDLWNKGNQGNVPDLTILQSAVEQIVCRNCYLKSQVELRLNVSLPVYNPGSQELLQILKLAGDVENGLKEELGSQGLRGFQIIVDELIGSLQFFHNTILAITCAATELRERNDGLARFELSGRLDQVLNEVQLAVHGFQRLILGPPPTHLRAEVTDLERQLLKHSPSKRVRGQIIRLLKFVNNSLEVETTRTRESIKGHINLTNNWSDQSEFEQLFRNSSFPRHLLIELEGDMMLNAGLQASRKTAGKSKSDLVNFFSIGLVSLSIPKIIDISPLVKIHVNTSTNFNESGTSLVSAEAEWAGLNTSISFRTQSKPSFEHSYLSHRATHLCRTHIDPPSSLSADLRAEIIFELDLRLIKDRFSLGFGASLEYDTSSVRERTCVQRSFNITSTLETIVDPNLSHFMSLFDTTGDDRPAQAFSLRQTAPVDVFQECR</sequence>
<dbReference type="AlphaFoldDB" id="A0A9P6TF66"/>
<feature type="signal peptide" evidence="1">
    <location>
        <begin position="1"/>
        <end position="23"/>
    </location>
</feature>